<keyword evidence="3" id="KW-1185">Reference proteome</keyword>
<evidence type="ECO:0000313" key="3">
    <source>
        <dbReference type="Proteomes" id="UP000308652"/>
    </source>
</evidence>
<feature type="chain" id="PRO_5022715160" evidence="1">
    <location>
        <begin position="25"/>
        <end position="245"/>
    </location>
</feature>
<name>A0A5C3LTN8_9AGAR</name>
<proteinExistence type="predicted"/>
<protein>
    <submittedName>
        <fullName evidence="2">Uncharacterized protein</fullName>
    </submittedName>
</protein>
<accession>A0A5C3LTN8</accession>
<dbReference type="AlphaFoldDB" id="A0A5C3LTN8"/>
<organism evidence="2 3">
    <name type="scientific">Crucibulum laeve</name>
    <dbReference type="NCBI Taxonomy" id="68775"/>
    <lineage>
        <taxon>Eukaryota</taxon>
        <taxon>Fungi</taxon>
        <taxon>Dikarya</taxon>
        <taxon>Basidiomycota</taxon>
        <taxon>Agaricomycotina</taxon>
        <taxon>Agaricomycetes</taxon>
        <taxon>Agaricomycetidae</taxon>
        <taxon>Agaricales</taxon>
        <taxon>Agaricineae</taxon>
        <taxon>Nidulariaceae</taxon>
        <taxon>Crucibulum</taxon>
    </lineage>
</organism>
<dbReference type="EMBL" id="ML213622">
    <property type="protein sequence ID" value="TFK35328.1"/>
    <property type="molecule type" value="Genomic_DNA"/>
</dbReference>
<evidence type="ECO:0000313" key="2">
    <source>
        <dbReference type="EMBL" id="TFK35328.1"/>
    </source>
</evidence>
<feature type="signal peptide" evidence="1">
    <location>
        <begin position="1"/>
        <end position="24"/>
    </location>
</feature>
<keyword evidence="1" id="KW-0732">Signal</keyword>
<sequence>MRWSLIFHLFPVFAALLALDGTFALPAPRDGALALNARAGTGSGLGVELPNPSPKPVPTRTLVKRVAKSTQAVKAGDLKKASKTYRNAAMKSPKMYDVVKGVLKKTNTPAKMVSGSNYHADHILEAQTAAKAISGAGHTPGSLGKKKWTLIKNVLNDPKNMAMLAGDVNTAKGRICKAGLNNCPPNPADVKLSQAYMKDTKSRGQDAAAEIDKIIGGNAVQTMHKDILAKAGVKREIISEWEDLE</sequence>
<gene>
    <name evidence="2" type="ORF">BDQ12DRAFT_760010</name>
</gene>
<reference evidence="2 3" key="1">
    <citation type="journal article" date="2019" name="Nat. Ecol. Evol.">
        <title>Megaphylogeny resolves global patterns of mushroom evolution.</title>
        <authorList>
            <person name="Varga T."/>
            <person name="Krizsan K."/>
            <person name="Foldi C."/>
            <person name="Dima B."/>
            <person name="Sanchez-Garcia M."/>
            <person name="Sanchez-Ramirez S."/>
            <person name="Szollosi G.J."/>
            <person name="Szarkandi J.G."/>
            <person name="Papp V."/>
            <person name="Albert L."/>
            <person name="Andreopoulos W."/>
            <person name="Angelini C."/>
            <person name="Antonin V."/>
            <person name="Barry K.W."/>
            <person name="Bougher N.L."/>
            <person name="Buchanan P."/>
            <person name="Buyck B."/>
            <person name="Bense V."/>
            <person name="Catcheside P."/>
            <person name="Chovatia M."/>
            <person name="Cooper J."/>
            <person name="Damon W."/>
            <person name="Desjardin D."/>
            <person name="Finy P."/>
            <person name="Geml J."/>
            <person name="Haridas S."/>
            <person name="Hughes K."/>
            <person name="Justo A."/>
            <person name="Karasinski D."/>
            <person name="Kautmanova I."/>
            <person name="Kiss B."/>
            <person name="Kocsube S."/>
            <person name="Kotiranta H."/>
            <person name="LaButti K.M."/>
            <person name="Lechner B.E."/>
            <person name="Liimatainen K."/>
            <person name="Lipzen A."/>
            <person name="Lukacs Z."/>
            <person name="Mihaltcheva S."/>
            <person name="Morgado L.N."/>
            <person name="Niskanen T."/>
            <person name="Noordeloos M.E."/>
            <person name="Ohm R.A."/>
            <person name="Ortiz-Santana B."/>
            <person name="Ovrebo C."/>
            <person name="Racz N."/>
            <person name="Riley R."/>
            <person name="Savchenko A."/>
            <person name="Shiryaev A."/>
            <person name="Soop K."/>
            <person name="Spirin V."/>
            <person name="Szebenyi C."/>
            <person name="Tomsovsky M."/>
            <person name="Tulloss R.E."/>
            <person name="Uehling J."/>
            <person name="Grigoriev I.V."/>
            <person name="Vagvolgyi C."/>
            <person name="Papp T."/>
            <person name="Martin F.M."/>
            <person name="Miettinen O."/>
            <person name="Hibbett D.S."/>
            <person name="Nagy L.G."/>
        </authorList>
    </citation>
    <scope>NUCLEOTIDE SEQUENCE [LARGE SCALE GENOMIC DNA]</scope>
    <source>
        <strain evidence="2 3">CBS 166.37</strain>
    </source>
</reference>
<evidence type="ECO:0000256" key="1">
    <source>
        <dbReference type="SAM" id="SignalP"/>
    </source>
</evidence>
<dbReference type="OrthoDB" id="2902468at2759"/>
<dbReference type="Proteomes" id="UP000308652">
    <property type="component" value="Unassembled WGS sequence"/>
</dbReference>